<dbReference type="Pfam" id="PF13699">
    <property type="entry name" value="eCIS_core"/>
    <property type="match status" value="1"/>
</dbReference>
<evidence type="ECO:0000256" key="1">
    <source>
        <dbReference type="SAM" id="MobiDB-lite"/>
    </source>
</evidence>
<accession>L8JRM7</accession>
<dbReference type="RefSeq" id="WP_009581567.1">
    <property type="nucleotide sequence ID" value="NZ_AMZN01000061.1"/>
</dbReference>
<dbReference type="OrthoDB" id="292792at2"/>
<gene>
    <name evidence="3" type="ORF">C900_04387</name>
</gene>
<comment type="caution">
    <text evidence="3">The sequence shown here is derived from an EMBL/GenBank/DDBJ whole genome shotgun (WGS) entry which is preliminary data.</text>
</comment>
<proteinExistence type="predicted"/>
<organism evidence="3 4">
    <name type="scientific">Fulvivirga imtechensis AK7</name>
    <dbReference type="NCBI Taxonomy" id="1237149"/>
    <lineage>
        <taxon>Bacteria</taxon>
        <taxon>Pseudomonadati</taxon>
        <taxon>Bacteroidota</taxon>
        <taxon>Cytophagia</taxon>
        <taxon>Cytophagales</taxon>
        <taxon>Fulvivirgaceae</taxon>
        <taxon>Fulvivirga</taxon>
    </lineage>
</organism>
<keyword evidence="4" id="KW-1185">Reference proteome</keyword>
<dbReference type="InterPro" id="IPR025295">
    <property type="entry name" value="eCIS_core_dom"/>
</dbReference>
<evidence type="ECO:0000313" key="3">
    <source>
        <dbReference type="EMBL" id="ELR70017.1"/>
    </source>
</evidence>
<dbReference type="Proteomes" id="UP000011135">
    <property type="component" value="Unassembled WGS sequence"/>
</dbReference>
<dbReference type="PATRIC" id="fig|1237149.3.peg.3903"/>
<dbReference type="STRING" id="1237149.C900_04387"/>
<sequence length="467" mass="52179">MRTHAEFKKKNKAAANNAHKNGSTHKTTVQNNHLQQVIDNSPQVRQYKAFQGLADEALHSGNGSATQLLKAKQPNRTGIPDNIKSNIEHLSGYSMDDVKVHYNSEKPTQLNAHAYAQGSDIHIAPGQEKHLGHEAWHVVQQKQGRVAPTLKLKSGVNINNNPTLEQEADKMGAIVQRHSRDYPLVMNTLTPTTNSDAIQRVEDIEMNAGEEDLENNYKRKIIVDRIYSYIKKNNLMHEITNLIDTKAFIKNAAEHKKAFSQFQSADDGKQTAMTKEILARKYHDSTATAEITPEMRGKLGTGQAISPDDQDTDGPDITASTVKIPNKKEGRENFEIDSKMTTAKACVITALMFSEGGGVLGAKSVEELHFILSTRFGSTWRHYSDDAVYKSLYEHLGYSKSVPQNQTRLENLSNVIGNKRHGMVSIGGHMIGFKMDDELHIRDNDEGLKKPNQHSKKLKQITAIWTK</sequence>
<protein>
    <recommendedName>
        <fullName evidence="2">eCIS core domain-containing protein</fullName>
    </recommendedName>
</protein>
<dbReference type="EMBL" id="AMZN01000061">
    <property type="protein sequence ID" value="ELR70017.1"/>
    <property type="molecule type" value="Genomic_DNA"/>
</dbReference>
<dbReference type="eggNOG" id="COG3177">
    <property type="taxonomic scope" value="Bacteria"/>
</dbReference>
<dbReference type="AlphaFoldDB" id="L8JRM7"/>
<feature type="region of interest" description="Disordered" evidence="1">
    <location>
        <begin position="298"/>
        <end position="321"/>
    </location>
</feature>
<reference evidence="3 4" key="1">
    <citation type="submission" date="2012-12" db="EMBL/GenBank/DDBJ databases">
        <title>Genome assembly of Fulvivirga imtechensis AK7.</title>
        <authorList>
            <person name="Nupur N."/>
            <person name="Khatri I."/>
            <person name="Kumar R."/>
            <person name="Subramanian S."/>
            <person name="Pinnaka A."/>
        </authorList>
    </citation>
    <scope>NUCLEOTIDE SEQUENCE [LARGE SCALE GENOMIC DNA]</scope>
    <source>
        <strain evidence="3 4">AK7</strain>
    </source>
</reference>
<evidence type="ECO:0000313" key="4">
    <source>
        <dbReference type="Proteomes" id="UP000011135"/>
    </source>
</evidence>
<name>L8JRM7_9BACT</name>
<feature type="domain" description="eCIS core" evidence="2">
    <location>
        <begin position="79"/>
        <end position="144"/>
    </location>
</feature>
<feature type="region of interest" description="Disordered" evidence="1">
    <location>
        <begin position="1"/>
        <end position="28"/>
    </location>
</feature>
<evidence type="ECO:0000259" key="2">
    <source>
        <dbReference type="Pfam" id="PF13699"/>
    </source>
</evidence>